<dbReference type="PROSITE" id="PS00860">
    <property type="entry name" value="GTP_CYCLOHYDROL_1_2"/>
    <property type="match status" value="1"/>
</dbReference>
<dbReference type="GO" id="GO:0008270">
    <property type="term" value="F:zinc ion binding"/>
    <property type="evidence" value="ECO:0007669"/>
    <property type="project" value="UniProtKB-UniRule"/>
</dbReference>
<evidence type="ECO:0000256" key="4">
    <source>
        <dbReference type="ARBA" id="ARBA00022801"/>
    </source>
</evidence>
<comment type="similarity">
    <text evidence="5">Belongs to the GTP cyclohydrolase I family.</text>
</comment>
<dbReference type="GO" id="GO:0005525">
    <property type="term" value="F:GTP binding"/>
    <property type="evidence" value="ECO:0007669"/>
    <property type="project" value="UniProtKB-KW"/>
</dbReference>
<evidence type="ECO:0000313" key="8">
    <source>
        <dbReference type="Proteomes" id="UP000280307"/>
    </source>
</evidence>
<reference evidence="7 8" key="1">
    <citation type="submission" date="2018-12" db="EMBL/GenBank/DDBJ databases">
        <title>Genome Sequence of Candidatus Viridilinea halotolerans isolated from saline sulfide-rich spring.</title>
        <authorList>
            <person name="Grouzdev D.S."/>
            <person name="Burganskaya E.I."/>
            <person name="Krutkina M.S."/>
            <person name="Sukhacheva M.V."/>
            <person name="Gorlenko V.M."/>
        </authorList>
    </citation>
    <scope>NUCLEOTIDE SEQUENCE [LARGE SCALE GENOMIC DNA]</scope>
    <source>
        <strain evidence="7">Chok-6</strain>
    </source>
</reference>
<dbReference type="GO" id="GO:0005737">
    <property type="term" value="C:cytoplasm"/>
    <property type="evidence" value="ECO:0007669"/>
    <property type="project" value="TreeGrafter"/>
</dbReference>
<dbReference type="AlphaFoldDB" id="A0A426U4U8"/>
<organism evidence="7 8">
    <name type="scientific">Candidatus Viridilinea halotolerans</name>
    <dbReference type="NCBI Taxonomy" id="2491704"/>
    <lineage>
        <taxon>Bacteria</taxon>
        <taxon>Bacillati</taxon>
        <taxon>Chloroflexota</taxon>
        <taxon>Chloroflexia</taxon>
        <taxon>Chloroflexales</taxon>
        <taxon>Chloroflexineae</taxon>
        <taxon>Oscillochloridaceae</taxon>
        <taxon>Candidatus Viridilinea</taxon>
    </lineage>
</organism>
<evidence type="ECO:0000313" key="7">
    <source>
        <dbReference type="EMBL" id="RRR74959.1"/>
    </source>
</evidence>
<dbReference type="GO" id="GO:0003934">
    <property type="term" value="F:GTP cyclohydrolase I activity"/>
    <property type="evidence" value="ECO:0007669"/>
    <property type="project" value="UniProtKB-UniRule"/>
</dbReference>
<dbReference type="InterPro" id="IPR020602">
    <property type="entry name" value="GTP_CycHdrlase_I_dom"/>
</dbReference>
<dbReference type="CDD" id="cd00642">
    <property type="entry name" value="GTP_cyclohydro1"/>
    <property type="match status" value="1"/>
</dbReference>
<sequence>MHTNGNGHHHAVVSDFDTHDYEPLIVRGRGKLEGVSYGSDPRTEDAVREILIGIGEQPEREGLLKTPSRVAKMYAELTAGYHIDPDALINDAIFSVGYDEMVLVKNIDFSSLCEHHMLPFMGQVHVAYIPQGKVVGLSKIPRIVEMFARRLQVQERMTVQIADFINDRLDPLGVAVVAEGVHMCSVMRGVKKANASMVTSAMRGVFRDDPKTRAEFMAHVNRTRSFEG</sequence>
<dbReference type="Gene3D" id="3.30.1130.10">
    <property type="match status" value="1"/>
</dbReference>
<dbReference type="HAMAP" id="MF_00223">
    <property type="entry name" value="FolE"/>
    <property type="match status" value="1"/>
</dbReference>
<comment type="catalytic activity">
    <reaction evidence="1 5">
        <text>GTP + H2O = 7,8-dihydroneopterin 3'-triphosphate + formate + H(+)</text>
        <dbReference type="Rhea" id="RHEA:17473"/>
        <dbReference type="ChEBI" id="CHEBI:15377"/>
        <dbReference type="ChEBI" id="CHEBI:15378"/>
        <dbReference type="ChEBI" id="CHEBI:15740"/>
        <dbReference type="ChEBI" id="CHEBI:37565"/>
        <dbReference type="ChEBI" id="CHEBI:58462"/>
        <dbReference type="EC" id="3.5.4.16"/>
    </reaction>
</comment>
<dbReference type="InterPro" id="IPR018234">
    <property type="entry name" value="GTP_CycHdrlase_I_CS"/>
</dbReference>
<keyword evidence="5" id="KW-0342">GTP-binding</keyword>
<dbReference type="FunFam" id="3.30.1130.10:FF:000001">
    <property type="entry name" value="GTP cyclohydrolase 1"/>
    <property type="match status" value="1"/>
</dbReference>
<name>A0A426U4U8_9CHLR</name>
<keyword evidence="5" id="KW-0862">Zinc</keyword>
<comment type="caution">
    <text evidence="7">The sequence shown here is derived from an EMBL/GenBank/DDBJ whole genome shotgun (WGS) entry which is preliminary data.</text>
</comment>
<protein>
    <recommendedName>
        <fullName evidence="5">GTP cyclohydrolase 1</fullName>
        <ecNumber evidence="5">3.5.4.16</ecNumber>
    </recommendedName>
    <alternativeName>
        <fullName evidence="5">GTP cyclohydrolase I</fullName>
        <shortName evidence="5">GTP-CH-I</shortName>
    </alternativeName>
</protein>
<keyword evidence="5" id="KW-0479">Metal-binding</keyword>
<keyword evidence="5" id="KW-0547">Nucleotide-binding</keyword>
<dbReference type="NCBIfam" id="NF006826">
    <property type="entry name" value="PRK09347.1-3"/>
    <property type="match status" value="1"/>
</dbReference>
<dbReference type="GO" id="GO:0006730">
    <property type="term" value="P:one-carbon metabolic process"/>
    <property type="evidence" value="ECO:0007669"/>
    <property type="project" value="UniProtKB-UniRule"/>
</dbReference>
<dbReference type="NCBIfam" id="TIGR00063">
    <property type="entry name" value="folE"/>
    <property type="match status" value="1"/>
</dbReference>
<evidence type="ECO:0000259" key="6">
    <source>
        <dbReference type="Pfam" id="PF01227"/>
    </source>
</evidence>
<proteinExistence type="inferred from homology"/>
<feature type="binding site" evidence="5">
    <location>
        <position position="184"/>
    </location>
    <ligand>
        <name>Zn(2+)</name>
        <dbReference type="ChEBI" id="CHEBI:29105"/>
    </ligand>
</feature>
<dbReference type="Proteomes" id="UP000280307">
    <property type="component" value="Unassembled WGS sequence"/>
</dbReference>
<dbReference type="InterPro" id="IPR001474">
    <property type="entry name" value="GTP_CycHdrlase_I"/>
</dbReference>
<dbReference type="NCBIfam" id="NF006825">
    <property type="entry name" value="PRK09347.1-2"/>
    <property type="match status" value="1"/>
</dbReference>
<feature type="binding site" evidence="5">
    <location>
        <position position="113"/>
    </location>
    <ligand>
        <name>Zn(2+)</name>
        <dbReference type="ChEBI" id="CHEBI:29105"/>
    </ligand>
</feature>
<dbReference type="InterPro" id="IPR043134">
    <property type="entry name" value="GTP-CH-I_N"/>
</dbReference>
<keyword evidence="4 5" id="KW-0378">Hydrolase</keyword>
<dbReference type="Pfam" id="PF01227">
    <property type="entry name" value="GTP_cyclohydroI"/>
    <property type="match status" value="1"/>
</dbReference>
<keyword evidence="3 5" id="KW-0554">One-carbon metabolism</keyword>
<comment type="pathway">
    <text evidence="2 5">Cofactor biosynthesis; 7,8-dihydroneopterin triphosphate biosynthesis; 7,8-dihydroneopterin triphosphate from GTP: step 1/1.</text>
</comment>
<dbReference type="EC" id="3.5.4.16" evidence="5"/>
<comment type="subunit">
    <text evidence="5">Homopolymer.</text>
</comment>
<dbReference type="FunFam" id="1.10.286.10:FF:000001">
    <property type="entry name" value="GTP cyclohydrolase 1"/>
    <property type="match status" value="1"/>
</dbReference>
<dbReference type="InterPro" id="IPR043133">
    <property type="entry name" value="GTP-CH-I_C/QueF"/>
</dbReference>
<dbReference type="PANTHER" id="PTHR11109:SF7">
    <property type="entry name" value="GTP CYCLOHYDROLASE 1"/>
    <property type="match status" value="1"/>
</dbReference>
<dbReference type="UniPathway" id="UPA00848">
    <property type="reaction ID" value="UER00151"/>
</dbReference>
<evidence type="ECO:0000256" key="2">
    <source>
        <dbReference type="ARBA" id="ARBA00005080"/>
    </source>
</evidence>
<feature type="domain" description="GTP cyclohydrolase I" evidence="6">
    <location>
        <begin position="44"/>
        <end position="220"/>
    </location>
</feature>
<dbReference type="PANTHER" id="PTHR11109">
    <property type="entry name" value="GTP CYCLOHYDROLASE I"/>
    <property type="match status" value="1"/>
</dbReference>
<feature type="binding site" evidence="5">
    <location>
        <position position="116"/>
    </location>
    <ligand>
        <name>Zn(2+)</name>
        <dbReference type="ChEBI" id="CHEBI:29105"/>
    </ligand>
</feature>
<evidence type="ECO:0000256" key="3">
    <source>
        <dbReference type="ARBA" id="ARBA00022563"/>
    </source>
</evidence>
<accession>A0A426U4U8</accession>
<dbReference type="Gene3D" id="1.10.286.10">
    <property type="match status" value="1"/>
</dbReference>
<gene>
    <name evidence="5 7" type="primary">folE</name>
    <name evidence="7" type="ORF">EI684_05860</name>
</gene>
<evidence type="ECO:0000256" key="5">
    <source>
        <dbReference type="HAMAP-Rule" id="MF_00223"/>
    </source>
</evidence>
<dbReference type="GO" id="GO:0046654">
    <property type="term" value="P:tetrahydrofolate biosynthetic process"/>
    <property type="evidence" value="ECO:0007669"/>
    <property type="project" value="UniProtKB-UniRule"/>
</dbReference>
<evidence type="ECO:0000256" key="1">
    <source>
        <dbReference type="ARBA" id="ARBA00001052"/>
    </source>
</evidence>
<dbReference type="GO" id="GO:0006729">
    <property type="term" value="P:tetrahydrobiopterin biosynthetic process"/>
    <property type="evidence" value="ECO:0007669"/>
    <property type="project" value="TreeGrafter"/>
</dbReference>
<dbReference type="EMBL" id="RSAS01000225">
    <property type="protein sequence ID" value="RRR74959.1"/>
    <property type="molecule type" value="Genomic_DNA"/>
</dbReference>
<dbReference type="PROSITE" id="PS00859">
    <property type="entry name" value="GTP_CYCLOHYDROL_1_1"/>
    <property type="match status" value="1"/>
</dbReference>
<dbReference type="SUPFAM" id="SSF55620">
    <property type="entry name" value="Tetrahydrobiopterin biosynthesis enzymes-like"/>
    <property type="match status" value="1"/>
</dbReference>